<evidence type="ECO:0000313" key="4">
    <source>
        <dbReference type="Proteomes" id="UP000247586"/>
    </source>
</evidence>
<evidence type="ECO:0000256" key="1">
    <source>
        <dbReference type="ARBA" id="ARBA00010751"/>
    </source>
</evidence>
<gene>
    <name evidence="3" type="ORF">DFR87_04340</name>
</gene>
<comment type="similarity">
    <text evidence="1 2">Belongs to the UPF0145 family.</text>
</comment>
<protein>
    <recommendedName>
        <fullName evidence="2">UPF0145 protein DFR87_04340</fullName>
    </recommendedName>
</protein>
<proteinExistence type="inferred from homology"/>
<dbReference type="InterPro" id="IPR002765">
    <property type="entry name" value="UPF0145_YbjQ-like"/>
</dbReference>
<dbReference type="Pfam" id="PF01906">
    <property type="entry name" value="YbjQ_1"/>
    <property type="match status" value="1"/>
</dbReference>
<sequence>MSFRESDILITTAQELSGYKIVEVKGVVIGITVRSRGLGGNIVASFRSLVGGEIKEYVEMAEQARIQALERMIERAKALGANAVINVRFDSNELAQNMDEIIAYGTAVVVTKSI</sequence>
<accession>A0A2U9ISP5</accession>
<reference evidence="3 4" key="1">
    <citation type="submission" date="2018-05" db="EMBL/GenBank/DDBJ databases">
        <title>Complete Genome Sequences of Extremely Thermoacidophilic, Metal-Mobilizing Type-Strain Members of the Archaeal Family Sulfolobaceae: Acidianus brierleyi DSM-1651T, Acidianus sulfidivorans DSM-18786T, Metallosphaera hakonensis DSM-7519T, and Metallosphaera prunae DSM-10039T.</title>
        <authorList>
            <person name="Counts J.A."/>
            <person name="Kelly R.M."/>
        </authorList>
    </citation>
    <scope>NUCLEOTIDE SEQUENCE [LARGE SCALE GENOMIC DNA]</scope>
    <source>
        <strain evidence="3 4">HO1-1</strain>
    </source>
</reference>
<dbReference type="OrthoDB" id="59443at2157"/>
<dbReference type="AlphaFoldDB" id="A0A2U9ISP5"/>
<dbReference type="HAMAP" id="MF_00338">
    <property type="entry name" value="UPF0145"/>
    <property type="match status" value="1"/>
</dbReference>
<dbReference type="GeneID" id="36834544"/>
<dbReference type="Proteomes" id="UP000247586">
    <property type="component" value="Chromosome"/>
</dbReference>
<dbReference type="PANTHER" id="PTHR34068">
    <property type="entry name" value="UPF0145 PROTEIN YBJQ"/>
    <property type="match status" value="1"/>
</dbReference>
<reference evidence="4" key="3">
    <citation type="submission" date="2020-03" db="EMBL/GenBank/DDBJ databases">
        <title>Sequencing and Assembly of Multiple Reported Metal-Biooxidizing Members of the Extremely Thermoacidophilic Archaeal Family Sulfolobaceae.</title>
        <authorList>
            <person name="Counts J.A."/>
            <person name="Kelly R.M."/>
        </authorList>
    </citation>
    <scope>NUCLEOTIDE SEQUENCE [LARGE SCALE GENOMIC DNA]</scope>
    <source>
        <strain evidence="4">HO1-1</strain>
    </source>
</reference>
<keyword evidence="4" id="KW-1185">Reference proteome</keyword>
<dbReference type="InterPro" id="IPR035439">
    <property type="entry name" value="UPF0145_dom_sf"/>
</dbReference>
<name>A0A2U9ISP5_9CREN</name>
<dbReference type="Gene3D" id="3.30.110.70">
    <property type="entry name" value="Hypothetical protein apc22750. Chain B"/>
    <property type="match status" value="1"/>
</dbReference>
<evidence type="ECO:0000313" key="3">
    <source>
        <dbReference type="EMBL" id="AWR99046.1"/>
    </source>
</evidence>
<dbReference type="PANTHER" id="PTHR34068:SF2">
    <property type="entry name" value="UPF0145 PROTEIN SCO3412"/>
    <property type="match status" value="1"/>
</dbReference>
<dbReference type="SUPFAM" id="SSF117782">
    <property type="entry name" value="YbjQ-like"/>
    <property type="match status" value="1"/>
</dbReference>
<dbReference type="STRING" id="1293036.GCA_001315825_01184"/>
<dbReference type="RefSeq" id="WP_054836477.1">
    <property type="nucleotide sequence ID" value="NZ_BBBA01000005.1"/>
</dbReference>
<evidence type="ECO:0000256" key="2">
    <source>
        <dbReference type="HAMAP-Rule" id="MF_00338"/>
    </source>
</evidence>
<reference evidence="4" key="2">
    <citation type="submission" date="2020-03" db="EMBL/GenBank/DDBJ databases">
        <title>Complete Genome Sequences of Extremely Thermoacidophilic, Metal-Mobilizing Type-Strain Members of the Archaeal Family Sulfolobaceae: Acidianus brierleyi DSM-1651T, Acidianus sulfidivorans DSM-18786T, Metallosphaera hakonensis DSM-7519T, and Metallosphaera prunae DSM-10039T.</title>
        <authorList>
            <person name="Counts J.A."/>
            <person name="Kelly R.M."/>
        </authorList>
    </citation>
    <scope>NUCLEOTIDE SEQUENCE [LARGE SCALE GENOMIC DNA]</scope>
    <source>
        <strain evidence="4">HO1-1</strain>
    </source>
</reference>
<dbReference type="EMBL" id="CP029287">
    <property type="protein sequence ID" value="AWR99046.1"/>
    <property type="molecule type" value="Genomic_DNA"/>
</dbReference>
<organism evidence="3 4">
    <name type="scientific">Metallosphaera hakonensis JCM 8857 = DSM 7519</name>
    <dbReference type="NCBI Taxonomy" id="1293036"/>
    <lineage>
        <taxon>Archaea</taxon>
        <taxon>Thermoproteota</taxon>
        <taxon>Thermoprotei</taxon>
        <taxon>Sulfolobales</taxon>
        <taxon>Sulfolobaceae</taxon>
        <taxon>Metallosphaera</taxon>
    </lineage>
</organism>
<dbReference type="KEGG" id="mhk:DFR87_04340"/>